<dbReference type="AlphaFoldDB" id="A0A915HMZ6"/>
<proteinExistence type="predicted"/>
<organism evidence="2 3">
    <name type="scientific">Romanomermis culicivorax</name>
    <name type="common">Nematode worm</name>
    <dbReference type="NCBI Taxonomy" id="13658"/>
    <lineage>
        <taxon>Eukaryota</taxon>
        <taxon>Metazoa</taxon>
        <taxon>Ecdysozoa</taxon>
        <taxon>Nematoda</taxon>
        <taxon>Enoplea</taxon>
        <taxon>Dorylaimia</taxon>
        <taxon>Mermithida</taxon>
        <taxon>Mermithoidea</taxon>
        <taxon>Mermithidae</taxon>
        <taxon>Romanomermis</taxon>
    </lineage>
</organism>
<dbReference type="Proteomes" id="UP000887565">
    <property type="component" value="Unplaced"/>
</dbReference>
<name>A0A915HMZ6_ROMCU</name>
<protein>
    <submittedName>
        <fullName evidence="3">Uncharacterized protein</fullName>
    </submittedName>
</protein>
<feature type="compositionally biased region" description="Basic and acidic residues" evidence="1">
    <location>
        <begin position="164"/>
        <end position="177"/>
    </location>
</feature>
<feature type="region of interest" description="Disordered" evidence="1">
    <location>
        <begin position="139"/>
        <end position="195"/>
    </location>
</feature>
<feature type="compositionally biased region" description="Polar residues" evidence="1">
    <location>
        <begin position="56"/>
        <end position="70"/>
    </location>
</feature>
<dbReference type="WBParaSite" id="nRc.2.0.1.t02881-RA">
    <property type="protein sequence ID" value="nRc.2.0.1.t02881-RA"/>
    <property type="gene ID" value="nRc.2.0.1.g02881"/>
</dbReference>
<evidence type="ECO:0000256" key="1">
    <source>
        <dbReference type="SAM" id="MobiDB-lite"/>
    </source>
</evidence>
<feature type="region of interest" description="Disordered" evidence="1">
    <location>
        <begin position="53"/>
        <end position="113"/>
    </location>
</feature>
<feature type="compositionally biased region" description="Basic residues" evidence="1">
    <location>
        <begin position="90"/>
        <end position="101"/>
    </location>
</feature>
<evidence type="ECO:0000313" key="2">
    <source>
        <dbReference type="Proteomes" id="UP000887565"/>
    </source>
</evidence>
<accession>A0A915HMZ6</accession>
<reference evidence="3" key="1">
    <citation type="submission" date="2022-11" db="UniProtKB">
        <authorList>
            <consortium name="WormBaseParasite"/>
        </authorList>
    </citation>
    <scope>IDENTIFICATION</scope>
</reference>
<feature type="compositionally biased region" description="Low complexity" evidence="1">
    <location>
        <begin position="182"/>
        <end position="195"/>
    </location>
</feature>
<keyword evidence="2" id="KW-1185">Reference proteome</keyword>
<evidence type="ECO:0000313" key="3">
    <source>
        <dbReference type="WBParaSite" id="nRc.2.0.1.t02881-RA"/>
    </source>
</evidence>
<sequence length="223" mass="25247">MNEKGVADELRFIRHTIFKIATAIKTDKCSPLVPELVNINYLRNSCRRRLVKVESASDTESQNEPISSISMEFKRQKLKNGTRKNDQSSKRKSVGRSKRYRSASPGDSVGPTIMKHFKIPLQRCDDLLENGRSSQDVKLIDLVNPANGSRKRPADDLNSSSEYGKNDNIDDTSDSRRRSLRRLSPSLSRFSSPSSSIKVSIRRTNRVSEKMEQILPPNLIVDL</sequence>